<organism evidence="3">
    <name type="scientific">Aphanomyces invadans</name>
    <dbReference type="NCBI Taxonomy" id="157072"/>
    <lineage>
        <taxon>Eukaryota</taxon>
        <taxon>Sar</taxon>
        <taxon>Stramenopiles</taxon>
        <taxon>Oomycota</taxon>
        <taxon>Saprolegniomycetes</taxon>
        <taxon>Saprolegniales</taxon>
        <taxon>Verrucalvaceae</taxon>
        <taxon>Aphanomyces</taxon>
    </lineage>
</organism>
<evidence type="ECO:0000313" key="3">
    <source>
        <dbReference type="EMBL" id="ETW06185.1"/>
    </source>
</evidence>
<evidence type="ECO:0000259" key="2">
    <source>
        <dbReference type="PROSITE" id="PS50195"/>
    </source>
</evidence>
<dbReference type="Pfam" id="PF00787">
    <property type="entry name" value="PX"/>
    <property type="match status" value="1"/>
</dbReference>
<proteinExistence type="predicted"/>
<dbReference type="GeneID" id="20080809"/>
<dbReference type="RefSeq" id="XP_008865962.1">
    <property type="nucleotide sequence ID" value="XM_008867740.1"/>
</dbReference>
<dbReference type="Gene3D" id="3.30.530.20">
    <property type="match status" value="1"/>
</dbReference>
<dbReference type="eggNOG" id="ENOG502S2CF">
    <property type="taxonomic scope" value="Eukaryota"/>
</dbReference>
<feature type="domain" description="PX" evidence="2">
    <location>
        <begin position="118"/>
        <end position="253"/>
    </location>
</feature>
<dbReference type="Pfam" id="PF16117">
    <property type="entry name" value="DUF4833"/>
    <property type="match status" value="1"/>
</dbReference>
<evidence type="ECO:0000256" key="1">
    <source>
        <dbReference type="SAM" id="MobiDB-lite"/>
    </source>
</evidence>
<dbReference type="InterPro" id="IPR023393">
    <property type="entry name" value="START-like_dom_sf"/>
</dbReference>
<dbReference type="AlphaFoldDB" id="A0A024UJ08"/>
<dbReference type="InterPro" id="IPR032269">
    <property type="entry name" value="DUF4833"/>
</dbReference>
<feature type="region of interest" description="Disordered" evidence="1">
    <location>
        <begin position="55"/>
        <end position="114"/>
    </location>
</feature>
<sequence>MHSKAAAVERRPSGTNVLLPSTPPNCIICRSCKQPVHLDDIGDHDCSTAKTVNSPLAPPAVVEQPKPSVVPSPRPSLSMLPSLPLLQPTGSAATPPLPATGAKAPPPLLTRKSSISSNQSADIQARVTQVTVNALGFATYRISSTLWPNGPQFTVDRRYRDFYAFATLLQLMLPPQSAPTKSLWVKLPPKTYCSRNTLSDAFLLRRKAGLEGFLSAAIDMLMNPKNTTGPIHKRTLTQMHVLREFLGIPAARDVQGAVRDAKRLGLTSDGWTLLESVGPHDHTFEQRCDGFNTIKRVAMVPFPPRAIFDLLVLPPHQAAAFNPTIVGGSLVRKESTSLWVEHVQLKVRTVAVLLVMTLPHQTVWFLPGVECVNVKSWRLEPNGTIIVVSIPAAECPPHVTASAQNVLTGWILSPVDATSTSVTMVTQMDLKGHIGPNSPWNKLALRNYAMDLTYLRCHLDESYDKAYYDALGPLVSPDELHAVTLHPHDMQIPGAGDKDPKVFVVCQQIEPLFCLLIHKNTNRNALILKLNVTNDDDSQALHMTDPLVGEWVMFEKAKNPRQSMSAIERNTTYQWTTKHLGQGVHAIQFGMLKGRTFQLRNHAGYFLHGTLNGKPNVMLKRFYLTFAPSMVGLGQLDKIELVGETETEVVYVR</sequence>
<gene>
    <name evidence="3" type="ORF">H310_03759</name>
</gene>
<dbReference type="OrthoDB" id="79524at2759"/>
<accession>A0A024UJ08</accession>
<dbReference type="InterPro" id="IPR036871">
    <property type="entry name" value="PX_dom_sf"/>
</dbReference>
<reference evidence="3" key="1">
    <citation type="submission" date="2013-12" db="EMBL/GenBank/DDBJ databases">
        <title>The Genome Sequence of Aphanomyces invadans NJM9701.</title>
        <authorList>
            <consortium name="The Broad Institute Genomics Platform"/>
            <person name="Russ C."/>
            <person name="Tyler B."/>
            <person name="van West P."/>
            <person name="Dieguez-Uribeondo J."/>
            <person name="Young S.K."/>
            <person name="Zeng Q."/>
            <person name="Gargeya S."/>
            <person name="Fitzgerald M."/>
            <person name="Abouelleil A."/>
            <person name="Alvarado L."/>
            <person name="Chapman S.B."/>
            <person name="Gainer-Dewar J."/>
            <person name="Goldberg J."/>
            <person name="Griggs A."/>
            <person name="Gujja S."/>
            <person name="Hansen M."/>
            <person name="Howarth C."/>
            <person name="Imamovic A."/>
            <person name="Ireland A."/>
            <person name="Larimer J."/>
            <person name="McCowan C."/>
            <person name="Murphy C."/>
            <person name="Pearson M."/>
            <person name="Poon T.W."/>
            <person name="Priest M."/>
            <person name="Roberts A."/>
            <person name="Saif S."/>
            <person name="Shea T."/>
            <person name="Sykes S."/>
            <person name="Wortman J."/>
            <person name="Nusbaum C."/>
            <person name="Birren B."/>
        </authorList>
    </citation>
    <scope>NUCLEOTIDE SEQUENCE [LARGE SCALE GENOMIC DNA]</scope>
    <source>
        <strain evidence="3">NJM9701</strain>
    </source>
</reference>
<feature type="compositionally biased region" description="Low complexity" evidence="1">
    <location>
        <begin position="75"/>
        <end position="88"/>
    </location>
</feature>
<dbReference type="GO" id="GO:0035091">
    <property type="term" value="F:phosphatidylinositol binding"/>
    <property type="evidence" value="ECO:0007669"/>
    <property type="project" value="InterPro"/>
</dbReference>
<dbReference type="PROSITE" id="PS50195">
    <property type="entry name" value="PX"/>
    <property type="match status" value="1"/>
</dbReference>
<name>A0A024UJ08_9STRA</name>
<dbReference type="EMBL" id="KI913956">
    <property type="protein sequence ID" value="ETW06185.1"/>
    <property type="molecule type" value="Genomic_DNA"/>
</dbReference>
<dbReference type="VEuPathDB" id="FungiDB:H310_03759"/>
<protein>
    <recommendedName>
        <fullName evidence="2">PX domain-containing protein</fullName>
    </recommendedName>
</protein>
<dbReference type="Gene3D" id="3.30.1520.10">
    <property type="entry name" value="Phox-like domain"/>
    <property type="match status" value="1"/>
</dbReference>
<dbReference type="SUPFAM" id="SSF64268">
    <property type="entry name" value="PX domain"/>
    <property type="match status" value="1"/>
</dbReference>
<dbReference type="InterPro" id="IPR001683">
    <property type="entry name" value="PX_dom"/>
</dbReference>
<dbReference type="SUPFAM" id="SSF55961">
    <property type="entry name" value="Bet v1-like"/>
    <property type="match status" value="1"/>
</dbReference>